<name>A0A2G3AHW7_CAPAN</name>
<gene>
    <name evidence="1" type="ORF">T459_01709</name>
</gene>
<keyword evidence="2" id="KW-1185">Reference proteome</keyword>
<protein>
    <submittedName>
        <fullName evidence="1">Uncharacterized protein</fullName>
    </submittedName>
</protein>
<proteinExistence type="predicted"/>
<dbReference type="AlphaFoldDB" id="A0A2G3AHW7"/>
<evidence type="ECO:0000313" key="1">
    <source>
        <dbReference type="EMBL" id="PHT93827.1"/>
    </source>
</evidence>
<comment type="caution">
    <text evidence="1">The sequence shown here is derived from an EMBL/GenBank/DDBJ whole genome shotgun (WGS) entry which is preliminary data.</text>
</comment>
<reference evidence="1 2" key="2">
    <citation type="journal article" date="2017" name="Genome Biol.">
        <title>New reference genome sequences of hot pepper reveal the massive evolution of plant disease-resistance genes by retroduplication.</title>
        <authorList>
            <person name="Kim S."/>
            <person name="Park J."/>
            <person name="Yeom S.I."/>
            <person name="Kim Y.M."/>
            <person name="Seo E."/>
            <person name="Kim K.T."/>
            <person name="Kim M.S."/>
            <person name="Lee J.M."/>
            <person name="Cheong K."/>
            <person name="Shin H.S."/>
            <person name="Kim S.B."/>
            <person name="Han K."/>
            <person name="Lee J."/>
            <person name="Park M."/>
            <person name="Lee H.A."/>
            <person name="Lee H.Y."/>
            <person name="Lee Y."/>
            <person name="Oh S."/>
            <person name="Lee J.H."/>
            <person name="Choi E."/>
            <person name="Choi E."/>
            <person name="Lee S.E."/>
            <person name="Jeon J."/>
            <person name="Kim H."/>
            <person name="Choi G."/>
            <person name="Song H."/>
            <person name="Lee J."/>
            <person name="Lee S.C."/>
            <person name="Kwon J.K."/>
            <person name="Lee H.Y."/>
            <person name="Koo N."/>
            <person name="Hong Y."/>
            <person name="Kim R.W."/>
            <person name="Kang W.H."/>
            <person name="Huh J.H."/>
            <person name="Kang B.C."/>
            <person name="Yang T.J."/>
            <person name="Lee Y.H."/>
            <person name="Bennetzen J.L."/>
            <person name="Choi D."/>
        </authorList>
    </citation>
    <scope>NUCLEOTIDE SEQUENCE [LARGE SCALE GENOMIC DNA]</scope>
    <source>
        <strain evidence="2">cv. CM334</strain>
    </source>
</reference>
<reference evidence="1 2" key="1">
    <citation type="journal article" date="2014" name="Nat. Genet.">
        <title>Genome sequence of the hot pepper provides insights into the evolution of pungency in Capsicum species.</title>
        <authorList>
            <person name="Kim S."/>
            <person name="Park M."/>
            <person name="Yeom S.I."/>
            <person name="Kim Y.M."/>
            <person name="Lee J.M."/>
            <person name="Lee H.A."/>
            <person name="Seo E."/>
            <person name="Choi J."/>
            <person name="Cheong K."/>
            <person name="Kim K.T."/>
            <person name="Jung K."/>
            <person name="Lee G.W."/>
            <person name="Oh S.K."/>
            <person name="Bae C."/>
            <person name="Kim S.B."/>
            <person name="Lee H.Y."/>
            <person name="Kim S.Y."/>
            <person name="Kim M.S."/>
            <person name="Kang B.C."/>
            <person name="Jo Y.D."/>
            <person name="Yang H.B."/>
            <person name="Jeong H.J."/>
            <person name="Kang W.H."/>
            <person name="Kwon J.K."/>
            <person name="Shin C."/>
            <person name="Lim J.Y."/>
            <person name="Park J.H."/>
            <person name="Huh J.H."/>
            <person name="Kim J.S."/>
            <person name="Kim B.D."/>
            <person name="Cohen O."/>
            <person name="Paran I."/>
            <person name="Suh M.C."/>
            <person name="Lee S.B."/>
            <person name="Kim Y.K."/>
            <person name="Shin Y."/>
            <person name="Noh S.J."/>
            <person name="Park J."/>
            <person name="Seo Y.S."/>
            <person name="Kwon S.Y."/>
            <person name="Kim H.A."/>
            <person name="Park J.M."/>
            <person name="Kim H.J."/>
            <person name="Choi S.B."/>
            <person name="Bosland P.W."/>
            <person name="Reeves G."/>
            <person name="Jo S.H."/>
            <person name="Lee B.W."/>
            <person name="Cho H.T."/>
            <person name="Choi H.S."/>
            <person name="Lee M.S."/>
            <person name="Yu Y."/>
            <person name="Do Choi Y."/>
            <person name="Park B.S."/>
            <person name="van Deynze A."/>
            <person name="Ashrafi H."/>
            <person name="Hill T."/>
            <person name="Kim W.T."/>
            <person name="Pai H.S."/>
            <person name="Ahn H.K."/>
            <person name="Yeam I."/>
            <person name="Giovannoni J.J."/>
            <person name="Rose J.K."/>
            <person name="Sorensen I."/>
            <person name="Lee S.J."/>
            <person name="Kim R.W."/>
            <person name="Choi I.Y."/>
            <person name="Choi B.S."/>
            <person name="Lim J.S."/>
            <person name="Lee Y.H."/>
            <person name="Choi D."/>
        </authorList>
    </citation>
    <scope>NUCLEOTIDE SEQUENCE [LARGE SCALE GENOMIC DNA]</scope>
    <source>
        <strain evidence="2">cv. CM334</strain>
    </source>
</reference>
<accession>A0A2G3AHW7</accession>
<dbReference type="Proteomes" id="UP000222542">
    <property type="component" value="Unassembled WGS sequence"/>
</dbReference>
<dbReference type="Gramene" id="PHT93827">
    <property type="protein sequence ID" value="PHT93827"/>
    <property type="gene ID" value="T459_01709"/>
</dbReference>
<evidence type="ECO:0000313" key="2">
    <source>
        <dbReference type="Proteomes" id="UP000222542"/>
    </source>
</evidence>
<sequence length="243" mass="27422">MNIPGVTKNVYQPLKLSYDQLESDEIREVIHSNLGLSFKLTWYPLKVGQSPVYFDIYGRIMDLQVTETTPLGALISHMLRKSALVLLCRKGSKNVLIKLLMDRFQNLKDLSLGDCESVEQLLDTDDNITFAQLGRLDVRSCGSLQYPFSVSLAGSSFKHIDVTVACSYDGEEIGPEMKMVQVNGTFYVCQKETLTDSNPFFDGKVSCPSLEWQRLENAESITVEMRTSVHFKINQCPEMRTSV</sequence>
<organism evidence="1 2">
    <name type="scientific">Capsicum annuum</name>
    <name type="common">Capsicum pepper</name>
    <dbReference type="NCBI Taxonomy" id="4072"/>
    <lineage>
        <taxon>Eukaryota</taxon>
        <taxon>Viridiplantae</taxon>
        <taxon>Streptophyta</taxon>
        <taxon>Embryophyta</taxon>
        <taxon>Tracheophyta</taxon>
        <taxon>Spermatophyta</taxon>
        <taxon>Magnoliopsida</taxon>
        <taxon>eudicotyledons</taxon>
        <taxon>Gunneridae</taxon>
        <taxon>Pentapetalae</taxon>
        <taxon>asterids</taxon>
        <taxon>lamiids</taxon>
        <taxon>Solanales</taxon>
        <taxon>Solanaceae</taxon>
        <taxon>Solanoideae</taxon>
        <taxon>Capsiceae</taxon>
        <taxon>Capsicum</taxon>
    </lineage>
</organism>
<dbReference type="EMBL" id="AYRZ02000001">
    <property type="protein sequence ID" value="PHT93827.1"/>
    <property type="molecule type" value="Genomic_DNA"/>
</dbReference>